<evidence type="ECO:0000256" key="4">
    <source>
        <dbReference type="ARBA" id="ARBA00023136"/>
    </source>
</evidence>
<evidence type="ECO:0000256" key="2">
    <source>
        <dbReference type="ARBA" id="ARBA00022692"/>
    </source>
</evidence>
<feature type="compositionally biased region" description="Basic and acidic residues" evidence="5">
    <location>
        <begin position="68"/>
        <end position="81"/>
    </location>
</feature>
<dbReference type="Gene3D" id="3.30.1150.10">
    <property type="match status" value="1"/>
</dbReference>
<dbReference type="Pfam" id="PF13103">
    <property type="entry name" value="TonB_2"/>
    <property type="match status" value="1"/>
</dbReference>
<keyword evidence="4" id="KW-0472">Membrane</keyword>
<protein>
    <submittedName>
        <fullName evidence="6">TonB C-terminal domain-containing protein</fullName>
    </submittedName>
</protein>
<dbReference type="EMBL" id="CP101527">
    <property type="protein sequence ID" value="UZW73531.1"/>
    <property type="molecule type" value="Genomic_DNA"/>
</dbReference>
<feature type="region of interest" description="Disordered" evidence="5">
    <location>
        <begin position="60"/>
        <end position="81"/>
    </location>
</feature>
<sequence>MQKFNSSSPYRTLLAISFAILFHTILAISLFQILPKIETEKTVSIQLTISSQASSSAIQTRANNAANKPEESAEEILNKEKVQNASKEVITSTGESLFSDHSSTQQAEKTDQKTTPDQSTVSVKQENIFIPKIKTDLPDVRRDIAISSKSQAASKSFTEISSLFQQQESETEVVQTSSDPEREKISAYEEALRKKLTQAQYQDKLYPIISKLSESKLVSLELVIFPNGSIRNVLIKKSSNDQKLDQAVRRIALEASPYPEPPKEDRSFGYKYNITIRYEPPSAR</sequence>
<accession>A0A9E8HIW1</accession>
<proteinExistence type="predicted"/>
<name>A0A9E8HIW1_9ALTE</name>
<dbReference type="KEGG" id="asem:NNL22_10815"/>
<organism evidence="6 7">
    <name type="scientific">Alkalimarinus sediminis</name>
    <dbReference type="NCBI Taxonomy" id="1632866"/>
    <lineage>
        <taxon>Bacteria</taxon>
        <taxon>Pseudomonadati</taxon>
        <taxon>Pseudomonadota</taxon>
        <taxon>Gammaproteobacteria</taxon>
        <taxon>Alteromonadales</taxon>
        <taxon>Alteromonadaceae</taxon>
        <taxon>Alkalimarinus</taxon>
    </lineage>
</organism>
<keyword evidence="3" id="KW-1133">Transmembrane helix</keyword>
<evidence type="ECO:0000256" key="5">
    <source>
        <dbReference type="SAM" id="MobiDB-lite"/>
    </source>
</evidence>
<reference evidence="6" key="1">
    <citation type="submission" date="2022-07" db="EMBL/GenBank/DDBJ databases">
        <title>Alkalimarinus sp. nov., isolated from gut of a Alitta virens.</title>
        <authorList>
            <person name="Yang A.I."/>
            <person name="Shin N.-R."/>
        </authorList>
    </citation>
    <scope>NUCLEOTIDE SEQUENCE</scope>
    <source>
        <strain evidence="6">FA028</strain>
    </source>
</reference>
<evidence type="ECO:0000256" key="3">
    <source>
        <dbReference type="ARBA" id="ARBA00022989"/>
    </source>
</evidence>
<feature type="region of interest" description="Disordered" evidence="5">
    <location>
        <begin position="93"/>
        <end position="120"/>
    </location>
</feature>
<dbReference type="NCBIfam" id="TIGR01352">
    <property type="entry name" value="tonB_Cterm"/>
    <property type="match status" value="1"/>
</dbReference>
<dbReference type="SUPFAM" id="SSF74653">
    <property type="entry name" value="TolA/TonB C-terminal domain"/>
    <property type="match status" value="1"/>
</dbReference>
<dbReference type="Proteomes" id="UP001164472">
    <property type="component" value="Chromosome"/>
</dbReference>
<dbReference type="AlphaFoldDB" id="A0A9E8HIW1"/>
<feature type="compositionally biased region" description="Polar residues" evidence="5">
    <location>
        <begin position="93"/>
        <end position="107"/>
    </location>
</feature>
<evidence type="ECO:0000313" key="7">
    <source>
        <dbReference type="Proteomes" id="UP001164472"/>
    </source>
</evidence>
<dbReference type="InterPro" id="IPR006260">
    <property type="entry name" value="TonB/TolA_C"/>
</dbReference>
<gene>
    <name evidence="6" type="ORF">NNL22_10815</name>
</gene>
<dbReference type="RefSeq" id="WP_251809672.1">
    <property type="nucleotide sequence ID" value="NZ_CP101527.1"/>
</dbReference>
<comment type="subcellular location">
    <subcellularLocation>
        <location evidence="1">Membrane</location>
        <topology evidence="1">Single-pass membrane protein</topology>
    </subcellularLocation>
</comment>
<dbReference type="GO" id="GO:0016020">
    <property type="term" value="C:membrane"/>
    <property type="evidence" value="ECO:0007669"/>
    <property type="project" value="UniProtKB-SubCell"/>
</dbReference>
<keyword evidence="2" id="KW-0812">Transmembrane</keyword>
<evidence type="ECO:0000256" key="1">
    <source>
        <dbReference type="ARBA" id="ARBA00004167"/>
    </source>
</evidence>
<keyword evidence="7" id="KW-1185">Reference proteome</keyword>
<evidence type="ECO:0000313" key="6">
    <source>
        <dbReference type="EMBL" id="UZW73531.1"/>
    </source>
</evidence>